<organism evidence="6 7">
    <name type="scientific">Helicocarpus griseus UAMH5409</name>
    <dbReference type="NCBI Taxonomy" id="1447875"/>
    <lineage>
        <taxon>Eukaryota</taxon>
        <taxon>Fungi</taxon>
        <taxon>Dikarya</taxon>
        <taxon>Ascomycota</taxon>
        <taxon>Pezizomycotina</taxon>
        <taxon>Eurotiomycetes</taxon>
        <taxon>Eurotiomycetidae</taxon>
        <taxon>Onygenales</taxon>
        <taxon>Ajellomycetaceae</taxon>
        <taxon>Helicocarpus</taxon>
    </lineage>
</organism>
<evidence type="ECO:0000256" key="2">
    <source>
        <dbReference type="ARBA" id="ARBA00022630"/>
    </source>
</evidence>
<comment type="caution">
    <text evidence="6">The sequence shown here is derived from an EMBL/GenBank/DDBJ whole genome shotgun (WGS) entry which is preliminary data.</text>
</comment>
<dbReference type="InterPro" id="IPR002938">
    <property type="entry name" value="FAD-bd"/>
</dbReference>
<dbReference type="GO" id="GO:0071949">
    <property type="term" value="F:FAD binding"/>
    <property type="evidence" value="ECO:0007669"/>
    <property type="project" value="InterPro"/>
</dbReference>
<dbReference type="Pfam" id="PF01494">
    <property type="entry name" value="FAD_binding_3"/>
    <property type="match status" value="1"/>
</dbReference>
<name>A0A2B7XQ81_9EURO</name>
<protein>
    <recommendedName>
        <fullName evidence="5">FAD-binding domain-containing protein</fullName>
    </recommendedName>
</protein>
<dbReference type="InterPro" id="IPR050562">
    <property type="entry name" value="FAD_mOase_fung"/>
</dbReference>
<keyword evidence="3" id="KW-0274">FAD</keyword>
<gene>
    <name evidence="6" type="ORF">AJ79_05177</name>
</gene>
<evidence type="ECO:0000256" key="4">
    <source>
        <dbReference type="ARBA" id="ARBA00023002"/>
    </source>
</evidence>
<dbReference type="GO" id="GO:0004497">
    <property type="term" value="F:monooxygenase activity"/>
    <property type="evidence" value="ECO:0007669"/>
    <property type="project" value="InterPro"/>
</dbReference>
<dbReference type="OrthoDB" id="16820at2759"/>
<keyword evidence="4" id="KW-0560">Oxidoreductase</keyword>
<feature type="domain" description="FAD-binding" evidence="5">
    <location>
        <begin position="48"/>
        <end position="125"/>
    </location>
</feature>
<evidence type="ECO:0000313" key="6">
    <source>
        <dbReference type="EMBL" id="PGH10931.1"/>
    </source>
</evidence>
<keyword evidence="7" id="KW-1185">Reference proteome</keyword>
<dbReference type="InterPro" id="IPR036188">
    <property type="entry name" value="FAD/NAD-bd_sf"/>
</dbReference>
<evidence type="ECO:0000259" key="5">
    <source>
        <dbReference type="Pfam" id="PF01494"/>
    </source>
</evidence>
<dbReference type="PANTHER" id="PTHR47356:SF2">
    <property type="entry name" value="FAD-BINDING DOMAIN-CONTAINING PROTEIN-RELATED"/>
    <property type="match status" value="1"/>
</dbReference>
<dbReference type="SUPFAM" id="SSF51905">
    <property type="entry name" value="FAD/NAD(P)-binding domain"/>
    <property type="match status" value="1"/>
</dbReference>
<evidence type="ECO:0000256" key="3">
    <source>
        <dbReference type="ARBA" id="ARBA00022827"/>
    </source>
</evidence>
<sequence>MSKSGECYRPSTASPHLQDQTQRHILAYDPRKQASWSPSKTAQNIPSKVIIVGGGIGGLSLANMLQKHDIDFVVLEAYPDIAPQVGASIGFLPHGLRILDQLGIYKDILKLVKPLDFFRFHDYRGKLLAKHGGVEHSFTQRREL</sequence>
<proteinExistence type="inferred from homology"/>
<accession>A0A2B7XQ81</accession>
<reference evidence="6 7" key="1">
    <citation type="submission" date="2017-10" db="EMBL/GenBank/DDBJ databases">
        <title>Comparative genomics in systemic dimorphic fungi from Ajellomycetaceae.</title>
        <authorList>
            <person name="Munoz J.F."/>
            <person name="Mcewen J.G."/>
            <person name="Clay O.K."/>
            <person name="Cuomo C.A."/>
        </authorList>
    </citation>
    <scope>NUCLEOTIDE SEQUENCE [LARGE SCALE GENOMIC DNA]</scope>
    <source>
        <strain evidence="6 7">UAMH5409</strain>
    </source>
</reference>
<evidence type="ECO:0000256" key="1">
    <source>
        <dbReference type="ARBA" id="ARBA00007992"/>
    </source>
</evidence>
<dbReference type="PANTHER" id="PTHR47356">
    <property type="entry name" value="FAD-DEPENDENT MONOOXYGENASE ASQG-RELATED"/>
    <property type="match status" value="1"/>
</dbReference>
<dbReference type="Gene3D" id="3.50.50.60">
    <property type="entry name" value="FAD/NAD(P)-binding domain"/>
    <property type="match status" value="1"/>
</dbReference>
<evidence type="ECO:0000313" key="7">
    <source>
        <dbReference type="Proteomes" id="UP000223968"/>
    </source>
</evidence>
<dbReference type="Proteomes" id="UP000223968">
    <property type="component" value="Unassembled WGS sequence"/>
</dbReference>
<comment type="similarity">
    <text evidence="1">Belongs to the paxM FAD-dependent monooxygenase family.</text>
</comment>
<dbReference type="EMBL" id="PDNB01000080">
    <property type="protein sequence ID" value="PGH10931.1"/>
    <property type="molecule type" value="Genomic_DNA"/>
</dbReference>
<dbReference type="AlphaFoldDB" id="A0A2B7XQ81"/>
<keyword evidence="2" id="KW-0285">Flavoprotein</keyword>